<dbReference type="Pfam" id="PF09995">
    <property type="entry name" value="MPAB_Lcp_cat"/>
    <property type="match status" value="1"/>
</dbReference>
<feature type="domain" description="ER-bound oxygenase mpaB/mpaB'/Rubber oxygenase catalytic" evidence="1">
    <location>
        <begin position="58"/>
        <end position="239"/>
    </location>
</feature>
<evidence type="ECO:0000313" key="2">
    <source>
        <dbReference type="EMBL" id="MDE8646910.1"/>
    </source>
</evidence>
<dbReference type="GO" id="GO:0016491">
    <property type="term" value="F:oxidoreductase activity"/>
    <property type="evidence" value="ECO:0007669"/>
    <property type="project" value="InterPro"/>
</dbReference>
<dbReference type="Proteomes" id="UP001217325">
    <property type="component" value="Unassembled WGS sequence"/>
</dbReference>
<dbReference type="InterPro" id="IPR046366">
    <property type="entry name" value="MPAB"/>
</dbReference>
<dbReference type="PANTHER" id="PTHR36124">
    <property type="match status" value="1"/>
</dbReference>
<sequence length="298" mass="34439">MKRYDLRSRTDQLDPETDYEEMSRILAAQEFPWDINQALSFALFRTYAVPSIGKLLFSTGEFTDKVQKRYDDTSLILDAILEHGLSSTEGRKSVRRMNQMHGSYDISNDDMLYVLATFVVTPVRWLDEYGWRKMTDNEIVGSTNYYRHLGRYMNIKDTPDTYEGFVKLLDDYEREHFSFDPGARAVADSTLDLMCTFPPNNLAPKALVKGFAFALMDDHLLDAFHYRHPSTAMRVVSRGALKVRARLLRFFPVRTKRKFARELPNIRSYPNGYKVEDLGTFPTGCPVKHLQADQQAQA</sequence>
<dbReference type="PANTHER" id="PTHR36124:SF1">
    <property type="entry name" value="ER-BOUND OXYGENASE MPAB_MPAB'_RUBBER OXYGENASE CATALYTIC DOMAIN-CONTAINING PROTEIN"/>
    <property type="match status" value="1"/>
</dbReference>
<dbReference type="RefSeq" id="WP_003943533.1">
    <property type="nucleotide sequence ID" value="NZ_AP023172.1"/>
</dbReference>
<dbReference type="EMBL" id="JARDXE010000011">
    <property type="protein sequence ID" value="MDE8646910.1"/>
    <property type="molecule type" value="Genomic_DNA"/>
</dbReference>
<accession>A0A1C4F8A7</accession>
<dbReference type="AlphaFoldDB" id="A0A1C4F8A7"/>
<evidence type="ECO:0000313" key="4">
    <source>
        <dbReference type="Proteomes" id="UP000230886"/>
    </source>
</evidence>
<dbReference type="GeneID" id="64138105"/>
<dbReference type="InterPro" id="IPR018713">
    <property type="entry name" value="MPAB/Lcp_cat_dom"/>
</dbReference>
<reference evidence="2" key="2">
    <citation type="submission" date="2023-02" db="EMBL/GenBank/DDBJ databases">
        <title>A novel hydrolase synthesized by Rhodococcus erythropolis HQ is responsible for the detoxification of Zearalenone.</title>
        <authorList>
            <person name="Hu J."/>
            <person name="Xu J."/>
        </authorList>
    </citation>
    <scope>NUCLEOTIDE SEQUENCE</scope>
    <source>
        <strain evidence="2">HQ</strain>
    </source>
</reference>
<proteinExistence type="predicted"/>
<gene>
    <name evidence="3" type="ORF">CHR55_02290</name>
    <name evidence="2" type="ORF">PXH69_18245</name>
</gene>
<organism evidence="3 4">
    <name type="scientific">Rhodococcus qingshengii</name>
    <dbReference type="NCBI Taxonomy" id="334542"/>
    <lineage>
        <taxon>Bacteria</taxon>
        <taxon>Bacillati</taxon>
        <taxon>Actinomycetota</taxon>
        <taxon>Actinomycetes</taxon>
        <taxon>Mycobacteriales</taxon>
        <taxon>Nocardiaceae</taxon>
        <taxon>Rhodococcus</taxon>
        <taxon>Rhodococcus erythropolis group</taxon>
    </lineage>
</organism>
<reference evidence="3 4" key="1">
    <citation type="submission" date="2017-07" db="EMBL/GenBank/DDBJ databases">
        <title>Draft sequence of Rhodococcus enclensis 23b-28.</title>
        <authorList>
            <person name="Besaury L."/>
            <person name="Sancelme M."/>
            <person name="Amato P."/>
            <person name="Lallement A."/>
            <person name="Delort A.-M."/>
        </authorList>
    </citation>
    <scope>NUCLEOTIDE SEQUENCE [LARGE SCALE GENOMIC DNA]</scope>
    <source>
        <strain evidence="3 4">23b-28</strain>
    </source>
</reference>
<evidence type="ECO:0000259" key="1">
    <source>
        <dbReference type="Pfam" id="PF09995"/>
    </source>
</evidence>
<protein>
    <submittedName>
        <fullName evidence="3">DUF2236 domain-containing protein</fullName>
    </submittedName>
    <submittedName>
        <fullName evidence="2">Oxygenase MpaB family protein</fullName>
    </submittedName>
</protein>
<dbReference type="EMBL" id="NOVD01000001">
    <property type="protein sequence ID" value="PCK29234.1"/>
    <property type="molecule type" value="Genomic_DNA"/>
</dbReference>
<evidence type="ECO:0000313" key="3">
    <source>
        <dbReference type="EMBL" id="PCK29234.1"/>
    </source>
</evidence>
<accession>A0A8A9ISZ3</accession>
<dbReference type="Proteomes" id="UP000230886">
    <property type="component" value="Unassembled WGS sequence"/>
</dbReference>
<comment type="caution">
    <text evidence="3">The sequence shown here is derived from an EMBL/GenBank/DDBJ whole genome shotgun (WGS) entry which is preliminary data.</text>
</comment>
<name>A0A1C4F8A7_RHOSG</name>